<evidence type="ECO:0000256" key="2">
    <source>
        <dbReference type="ARBA" id="ARBA00022475"/>
    </source>
</evidence>
<keyword evidence="9" id="KW-0807">Transducer</keyword>
<keyword evidence="8 11" id="KW-0472">Membrane</keyword>
<keyword evidence="15" id="KW-0675">Receptor</keyword>
<comment type="subcellular location">
    <subcellularLocation>
        <location evidence="1">Cell inner membrane</location>
        <topology evidence="1">Multi-pass membrane protein</topology>
    </subcellularLocation>
</comment>
<dbReference type="CDD" id="cd00130">
    <property type="entry name" value="PAS"/>
    <property type="match status" value="1"/>
</dbReference>
<dbReference type="GO" id="GO:0006935">
    <property type="term" value="P:chemotaxis"/>
    <property type="evidence" value="ECO:0007669"/>
    <property type="project" value="UniProtKB-KW"/>
</dbReference>
<evidence type="ECO:0000256" key="6">
    <source>
        <dbReference type="ARBA" id="ARBA00022692"/>
    </source>
</evidence>
<dbReference type="PANTHER" id="PTHR32089">
    <property type="entry name" value="METHYL-ACCEPTING CHEMOTAXIS PROTEIN MCPB"/>
    <property type="match status" value="1"/>
</dbReference>
<evidence type="ECO:0000256" key="10">
    <source>
        <dbReference type="ARBA" id="ARBA00029447"/>
    </source>
</evidence>
<dbReference type="SUPFAM" id="SSF55785">
    <property type="entry name" value="PYP-like sensor domain (PAS domain)"/>
    <property type="match status" value="1"/>
</dbReference>
<dbReference type="InterPro" id="IPR035965">
    <property type="entry name" value="PAS-like_dom_sf"/>
</dbReference>
<dbReference type="FunFam" id="3.30.450.20:FF:000046">
    <property type="entry name" value="Aerotaxis sensor receptor"/>
    <property type="match status" value="1"/>
</dbReference>
<name>A0A1J5SPH8_9ZZZZ</name>
<dbReference type="Pfam" id="PF08447">
    <property type="entry name" value="PAS_3"/>
    <property type="match status" value="1"/>
</dbReference>
<dbReference type="GO" id="GO:0005886">
    <property type="term" value="C:plasma membrane"/>
    <property type="evidence" value="ECO:0007669"/>
    <property type="project" value="UniProtKB-SubCell"/>
</dbReference>
<accession>A0A1J5SPH8</accession>
<gene>
    <name evidence="15" type="primary">aer_7</name>
    <name evidence="15" type="ORF">GALL_120650</name>
</gene>
<keyword evidence="7 11" id="KW-1133">Transmembrane helix</keyword>
<evidence type="ECO:0000313" key="15">
    <source>
        <dbReference type="EMBL" id="OIR05936.1"/>
    </source>
</evidence>
<protein>
    <submittedName>
        <fullName evidence="15">Aerotaxis receptor</fullName>
    </submittedName>
</protein>
<keyword evidence="6 11" id="KW-0812">Transmembrane</keyword>
<dbReference type="EMBL" id="MLJW01000047">
    <property type="protein sequence ID" value="OIR05936.1"/>
    <property type="molecule type" value="Genomic_DNA"/>
</dbReference>
<comment type="caution">
    <text evidence="15">The sequence shown here is derived from an EMBL/GenBank/DDBJ whole genome shotgun (WGS) entry which is preliminary data.</text>
</comment>
<dbReference type="FunFam" id="1.10.287.950:FF:000001">
    <property type="entry name" value="Methyl-accepting chemotaxis sensory transducer"/>
    <property type="match status" value="1"/>
</dbReference>
<evidence type="ECO:0000256" key="5">
    <source>
        <dbReference type="ARBA" id="ARBA00022519"/>
    </source>
</evidence>
<evidence type="ECO:0000256" key="1">
    <source>
        <dbReference type="ARBA" id="ARBA00004429"/>
    </source>
</evidence>
<evidence type="ECO:0000256" key="9">
    <source>
        <dbReference type="ARBA" id="ARBA00023224"/>
    </source>
</evidence>
<dbReference type="Pfam" id="PF00672">
    <property type="entry name" value="HAMP"/>
    <property type="match status" value="1"/>
</dbReference>
<evidence type="ECO:0000256" key="4">
    <source>
        <dbReference type="ARBA" id="ARBA00022500"/>
    </source>
</evidence>
<dbReference type="PANTHER" id="PTHR32089:SF112">
    <property type="entry name" value="LYSOZYME-LIKE PROTEIN-RELATED"/>
    <property type="match status" value="1"/>
</dbReference>
<evidence type="ECO:0000256" key="3">
    <source>
        <dbReference type="ARBA" id="ARBA00022481"/>
    </source>
</evidence>
<keyword evidence="4" id="KW-0145">Chemotaxis</keyword>
<dbReference type="PROSITE" id="PS50111">
    <property type="entry name" value="CHEMOTAXIS_TRANSDUC_2"/>
    <property type="match status" value="1"/>
</dbReference>
<dbReference type="Pfam" id="PF00015">
    <property type="entry name" value="MCPsignal"/>
    <property type="match status" value="1"/>
</dbReference>
<keyword evidence="5" id="KW-0997">Cell inner membrane</keyword>
<dbReference type="CDD" id="cd11386">
    <property type="entry name" value="MCP_signal"/>
    <property type="match status" value="1"/>
</dbReference>
<reference evidence="15" key="1">
    <citation type="submission" date="2016-10" db="EMBL/GenBank/DDBJ databases">
        <title>Sequence of Gallionella enrichment culture.</title>
        <authorList>
            <person name="Poehlein A."/>
            <person name="Muehling M."/>
            <person name="Daniel R."/>
        </authorList>
    </citation>
    <scope>NUCLEOTIDE SEQUENCE</scope>
</reference>
<keyword evidence="2" id="KW-1003">Cell membrane</keyword>
<dbReference type="SMART" id="SM00086">
    <property type="entry name" value="PAC"/>
    <property type="match status" value="1"/>
</dbReference>
<dbReference type="NCBIfam" id="TIGR00229">
    <property type="entry name" value="sensory_box"/>
    <property type="match status" value="1"/>
</dbReference>
<dbReference type="PROSITE" id="PS50885">
    <property type="entry name" value="HAMP"/>
    <property type="match status" value="1"/>
</dbReference>
<dbReference type="SUPFAM" id="SSF58104">
    <property type="entry name" value="Methyl-accepting chemotaxis protein (MCP) signaling domain"/>
    <property type="match status" value="1"/>
</dbReference>
<dbReference type="InterPro" id="IPR001610">
    <property type="entry name" value="PAC"/>
</dbReference>
<dbReference type="SMART" id="SM00091">
    <property type="entry name" value="PAS"/>
    <property type="match status" value="1"/>
</dbReference>
<dbReference type="PROSITE" id="PS50112">
    <property type="entry name" value="PAS"/>
    <property type="match status" value="1"/>
</dbReference>
<evidence type="ECO:0000256" key="8">
    <source>
        <dbReference type="ARBA" id="ARBA00023136"/>
    </source>
</evidence>
<comment type="similarity">
    <text evidence="10">Belongs to the methyl-accepting chemotaxis (MCP) protein family.</text>
</comment>
<dbReference type="AlphaFoldDB" id="A0A1J5SPH8"/>
<dbReference type="Gene3D" id="3.30.450.20">
    <property type="entry name" value="PAS domain"/>
    <property type="match status" value="1"/>
</dbReference>
<evidence type="ECO:0000259" key="12">
    <source>
        <dbReference type="PROSITE" id="PS50111"/>
    </source>
</evidence>
<feature type="domain" description="PAS" evidence="13">
    <location>
        <begin position="26"/>
        <end position="61"/>
    </location>
</feature>
<dbReference type="InterPro" id="IPR004089">
    <property type="entry name" value="MCPsignal_dom"/>
</dbReference>
<dbReference type="SMART" id="SM00283">
    <property type="entry name" value="MA"/>
    <property type="match status" value="1"/>
</dbReference>
<evidence type="ECO:0000259" key="14">
    <source>
        <dbReference type="PROSITE" id="PS50885"/>
    </source>
</evidence>
<evidence type="ECO:0000256" key="11">
    <source>
        <dbReference type="SAM" id="Phobius"/>
    </source>
</evidence>
<feature type="domain" description="Methyl-accepting transducer" evidence="12">
    <location>
        <begin position="415"/>
        <end position="651"/>
    </location>
</feature>
<dbReference type="Gene3D" id="1.10.287.950">
    <property type="entry name" value="Methyl-accepting chemotaxis protein"/>
    <property type="match status" value="1"/>
</dbReference>
<dbReference type="GO" id="GO:0007165">
    <property type="term" value="P:signal transduction"/>
    <property type="evidence" value="ECO:0007669"/>
    <property type="project" value="UniProtKB-KW"/>
</dbReference>
<keyword evidence="3" id="KW-0488">Methylation</keyword>
<feature type="domain" description="HAMP" evidence="14">
    <location>
        <begin position="358"/>
        <end position="410"/>
    </location>
</feature>
<dbReference type="InterPro" id="IPR013655">
    <property type="entry name" value="PAS_fold_3"/>
</dbReference>
<dbReference type="Gene3D" id="3.30.450.290">
    <property type="match status" value="1"/>
</dbReference>
<dbReference type="InterPro" id="IPR000014">
    <property type="entry name" value="PAS"/>
</dbReference>
<proteinExistence type="inferred from homology"/>
<evidence type="ECO:0000259" key="13">
    <source>
        <dbReference type="PROSITE" id="PS50112"/>
    </source>
</evidence>
<feature type="transmembrane region" description="Helical" evidence="11">
    <location>
        <begin position="155"/>
        <end position="178"/>
    </location>
</feature>
<sequence>MQNKNAYVSQKEVPFPAGTVLVSKTDTKGIITYCNEAFVSISGYSREELLGKSHNIVRHPDMPPQAFKWLWDEIKAGRPWRGVVKNRCKNGDHYWVRATVAPFIEQGKITGYVSIRRAPSRQQVADAEALYGELKRTGAQAVSRYERYKFKNWSLIAKLQFLIQTTLLIVLSAAQFFVSANMREESKTQATEKGAQIANEIIDGFNMLMVTGQIGDVGNRELLIRKFSSGVNIKSAKILRSKPVVDLYGAGLPQERVQDDAQRQALDTRKPVVTFGQDDQGAQFLRVITPYMASKDFHGTDCTGCHQAQEGAVLGASDVVVDLKPDYDRIRRMEFQTISGQVALHVFLFFYIGFCVKRYVRRPADMVRAEFRHIMEGNLDNELDISTRDEMGVLLCEIQTMQSYLRTMMDEIVSSVKNMREHIGGVDAKVTGVANNAMTEQDHIQQIAATMEQFSQSVAEVANMAGDSLGDVRTMRQVVDENSRNMERSIVATGKVASTVQSSSKTISDLGESIQRIGTIANAIKEIADQTNLLALNAAIEAARAGEQGRGFAVVADEVRKLAERTAASTKDIARTIAEINAVSDSAVKSMQVAVTEVEDGIMLIRQNGEGLKQIMSATENVSGRVDHIATASKEQSAAGESVAQSLERIAALVDNNTHSAQEAKSAAEELAKSADELSKAGYPLTKCAVGK</sequence>
<dbReference type="InterPro" id="IPR003660">
    <property type="entry name" value="HAMP_dom"/>
</dbReference>
<organism evidence="15">
    <name type="scientific">mine drainage metagenome</name>
    <dbReference type="NCBI Taxonomy" id="410659"/>
    <lineage>
        <taxon>unclassified sequences</taxon>
        <taxon>metagenomes</taxon>
        <taxon>ecological metagenomes</taxon>
    </lineage>
</organism>
<evidence type="ECO:0000256" key="7">
    <source>
        <dbReference type="ARBA" id="ARBA00022989"/>
    </source>
</evidence>